<evidence type="ECO:0000256" key="4">
    <source>
        <dbReference type="PROSITE-ProRule" id="PRU00169"/>
    </source>
</evidence>
<dbReference type="SMART" id="SM00448">
    <property type="entry name" value="REC"/>
    <property type="match status" value="1"/>
</dbReference>
<dbReference type="AlphaFoldDB" id="A0A3A1WGZ1"/>
<proteinExistence type="predicted"/>
<keyword evidence="7" id="KW-1185">Reference proteome</keyword>
<sequence length="140" mass="14956">MKVRDARTGRAAMTVSEHTTPAQGKVMLVEDDPMIRALTAEWIEDAGYAVSEFSNGGEALRALRDEGACRVAVLDLSLPDMRGDDLAQELRALQPGLALLFATGNGDDLSPATLGTPRTGVLRKPYSARDLAEAIESLTD</sequence>
<feature type="domain" description="Response regulatory" evidence="5">
    <location>
        <begin position="25"/>
        <end position="139"/>
    </location>
</feature>
<dbReference type="InterPro" id="IPR001789">
    <property type="entry name" value="Sig_transdc_resp-reg_receiver"/>
</dbReference>
<keyword evidence="2" id="KW-0805">Transcription regulation</keyword>
<feature type="modified residue" description="4-aspartylphosphate" evidence="4">
    <location>
        <position position="75"/>
    </location>
</feature>
<evidence type="ECO:0000256" key="2">
    <source>
        <dbReference type="ARBA" id="ARBA00023015"/>
    </source>
</evidence>
<dbReference type="Pfam" id="PF00072">
    <property type="entry name" value="Response_reg"/>
    <property type="match status" value="1"/>
</dbReference>
<dbReference type="SUPFAM" id="SSF52172">
    <property type="entry name" value="CheY-like"/>
    <property type="match status" value="1"/>
</dbReference>
<keyword evidence="1 4" id="KW-0597">Phosphoprotein</keyword>
<dbReference type="Proteomes" id="UP000265750">
    <property type="component" value="Unassembled WGS sequence"/>
</dbReference>
<dbReference type="PANTHER" id="PTHR44591">
    <property type="entry name" value="STRESS RESPONSE REGULATOR PROTEIN 1"/>
    <property type="match status" value="1"/>
</dbReference>
<dbReference type="Gene3D" id="3.40.50.2300">
    <property type="match status" value="1"/>
</dbReference>
<dbReference type="EMBL" id="QYRN01000012">
    <property type="protein sequence ID" value="RIX97946.1"/>
    <property type="molecule type" value="Genomic_DNA"/>
</dbReference>
<organism evidence="6 7">
    <name type="scientific">Aureimonas flava</name>
    <dbReference type="NCBI Taxonomy" id="2320271"/>
    <lineage>
        <taxon>Bacteria</taxon>
        <taxon>Pseudomonadati</taxon>
        <taxon>Pseudomonadota</taxon>
        <taxon>Alphaproteobacteria</taxon>
        <taxon>Hyphomicrobiales</taxon>
        <taxon>Aurantimonadaceae</taxon>
        <taxon>Aureimonas</taxon>
    </lineage>
</organism>
<keyword evidence="3" id="KW-0804">Transcription</keyword>
<dbReference type="PANTHER" id="PTHR44591:SF3">
    <property type="entry name" value="RESPONSE REGULATORY DOMAIN-CONTAINING PROTEIN"/>
    <property type="match status" value="1"/>
</dbReference>
<gene>
    <name evidence="6" type="ORF">D3218_17840</name>
</gene>
<name>A0A3A1WGZ1_9HYPH</name>
<evidence type="ECO:0000313" key="7">
    <source>
        <dbReference type="Proteomes" id="UP000265750"/>
    </source>
</evidence>
<dbReference type="InterPro" id="IPR050595">
    <property type="entry name" value="Bact_response_regulator"/>
</dbReference>
<dbReference type="PROSITE" id="PS50110">
    <property type="entry name" value="RESPONSE_REGULATORY"/>
    <property type="match status" value="1"/>
</dbReference>
<comment type="caution">
    <text evidence="6">The sequence shown here is derived from an EMBL/GenBank/DDBJ whole genome shotgun (WGS) entry which is preliminary data.</text>
</comment>
<evidence type="ECO:0000256" key="1">
    <source>
        <dbReference type="ARBA" id="ARBA00022553"/>
    </source>
</evidence>
<evidence type="ECO:0000313" key="6">
    <source>
        <dbReference type="EMBL" id="RIX97946.1"/>
    </source>
</evidence>
<protein>
    <submittedName>
        <fullName evidence="6">Response regulator</fullName>
    </submittedName>
</protein>
<evidence type="ECO:0000256" key="3">
    <source>
        <dbReference type="ARBA" id="ARBA00023163"/>
    </source>
</evidence>
<dbReference type="GO" id="GO:0000160">
    <property type="term" value="P:phosphorelay signal transduction system"/>
    <property type="evidence" value="ECO:0007669"/>
    <property type="project" value="InterPro"/>
</dbReference>
<accession>A0A3A1WGZ1</accession>
<dbReference type="OrthoDB" id="9796100at2"/>
<dbReference type="InterPro" id="IPR011006">
    <property type="entry name" value="CheY-like_superfamily"/>
</dbReference>
<evidence type="ECO:0000259" key="5">
    <source>
        <dbReference type="PROSITE" id="PS50110"/>
    </source>
</evidence>
<reference evidence="7" key="1">
    <citation type="submission" date="2018-09" db="EMBL/GenBank/DDBJ databases">
        <authorList>
            <person name="Tuo L."/>
        </authorList>
    </citation>
    <scope>NUCLEOTIDE SEQUENCE [LARGE SCALE GENOMIC DNA]</scope>
    <source>
        <strain evidence="7">M2BS4Y-1</strain>
    </source>
</reference>